<evidence type="ECO:0000313" key="6">
    <source>
        <dbReference type="EMBL" id="KAL0892191.1"/>
    </source>
</evidence>
<evidence type="ECO:0000256" key="3">
    <source>
        <dbReference type="PROSITE-ProRule" id="PRU00497"/>
    </source>
</evidence>
<dbReference type="PROSITE" id="PS51155">
    <property type="entry name" value="CHIT_BIND_RR_2"/>
    <property type="match status" value="1"/>
</dbReference>
<feature type="signal peptide" evidence="5">
    <location>
        <begin position="1"/>
        <end position="17"/>
    </location>
</feature>
<evidence type="ECO:0000256" key="2">
    <source>
        <dbReference type="ARBA" id="ARBA00022729"/>
    </source>
</evidence>
<dbReference type="Proteomes" id="UP001549920">
    <property type="component" value="Unassembled WGS sequence"/>
</dbReference>
<keyword evidence="7" id="KW-1185">Reference proteome</keyword>
<sequence>MFFKLVCLCSVAACVIAKPSPTEVVPLEKQQPTVIPIVSQSEELELNGTYKYSYETGNGIKREETSYDKVVPKAQGRSALGSGEGSGSDESDEIHVQQGSYSYTAPDGTVITVKYIADENGFRPVGDHLPKAPAFVQQQIDASNKEKAGRALSVDSAGSPSTVEEKSQAAPSPAEAKPEAAPEEVEPKEKSVVPAVPASQPLNAGSESSTAAAAEATSTGAPEVAASTVAAEQAAVTEAASTTASSEVKTTAASEESPSTQSQAVTSEAVSSEATQSNDNVSTTEAASSTTTSV</sequence>
<keyword evidence="2 5" id="KW-0732">Signal</keyword>
<keyword evidence="1 3" id="KW-0193">Cuticle</keyword>
<comment type="caution">
    <text evidence="6">The sequence shown here is derived from an EMBL/GenBank/DDBJ whole genome shotgun (WGS) entry which is preliminary data.</text>
</comment>
<accession>A0ABR3I7I9</accession>
<feature type="chain" id="PRO_5046539908" evidence="5">
    <location>
        <begin position="18"/>
        <end position="294"/>
    </location>
</feature>
<evidence type="ECO:0000256" key="4">
    <source>
        <dbReference type="SAM" id="MobiDB-lite"/>
    </source>
</evidence>
<feature type="compositionally biased region" description="Low complexity" evidence="4">
    <location>
        <begin position="192"/>
        <end position="257"/>
    </location>
</feature>
<proteinExistence type="predicted"/>
<feature type="region of interest" description="Disordered" evidence="4">
    <location>
        <begin position="143"/>
        <end position="294"/>
    </location>
</feature>
<dbReference type="PROSITE" id="PS00233">
    <property type="entry name" value="CHIT_BIND_RR_1"/>
    <property type="match status" value="1"/>
</dbReference>
<dbReference type="InterPro" id="IPR050468">
    <property type="entry name" value="Cuticle_Struct_Prot"/>
</dbReference>
<feature type="compositionally biased region" description="Polar residues" evidence="4">
    <location>
        <begin position="258"/>
        <end position="281"/>
    </location>
</feature>
<dbReference type="PANTHER" id="PTHR10380">
    <property type="entry name" value="CUTICLE PROTEIN"/>
    <property type="match status" value="1"/>
</dbReference>
<protein>
    <submittedName>
        <fullName evidence="6">Uncharacterized protein</fullName>
    </submittedName>
</protein>
<dbReference type="Pfam" id="PF00379">
    <property type="entry name" value="Chitin_bind_4"/>
    <property type="match status" value="1"/>
</dbReference>
<evidence type="ECO:0000313" key="7">
    <source>
        <dbReference type="Proteomes" id="UP001549920"/>
    </source>
</evidence>
<evidence type="ECO:0000256" key="5">
    <source>
        <dbReference type="SAM" id="SignalP"/>
    </source>
</evidence>
<dbReference type="InterPro" id="IPR000618">
    <property type="entry name" value="Insect_cuticle"/>
</dbReference>
<dbReference type="EMBL" id="JBEUOH010000007">
    <property type="protein sequence ID" value="KAL0892191.1"/>
    <property type="molecule type" value="Genomic_DNA"/>
</dbReference>
<evidence type="ECO:0000256" key="1">
    <source>
        <dbReference type="ARBA" id="ARBA00022460"/>
    </source>
</evidence>
<feature type="region of interest" description="Disordered" evidence="4">
    <location>
        <begin position="71"/>
        <end position="93"/>
    </location>
</feature>
<organism evidence="6 7">
    <name type="scientific">Loxostege sticticalis</name>
    <name type="common">Beet webworm moth</name>
    <dbReference type="NCBI Taxonomy" id="481309"/>
    <lineage>
        <taxon>Eukaryota</taxon>
        <taxon>Metazoa</taxon>
        <taxon>Ecdysozoa</taxon>
        <taxon>Arthropoda</taxon>
        <taxon>Hexapoda</taxon>
        <taxon>Insecta</taxon>
        <taxon>Pterygota</taxon>
        <taxon>Neoptera</taxon>
        <taxon>Endopterygota</taxon>
        <taxon>Lepidoptera</taxon>
        <taxon>Glossata</taxon>
        <taxon>Ditrysia</taxon>
        <taxon>Pyraloidea</taxon>
        <taxon>Crambidae</taxon>
        <taxon>Pyraustinae</taxon>
        <taxon>Loxostege</taxon>
    </lineage>
</organism>
<reference evidence="6 7" key="1">
    <citation type="submission" date="2024-06" db="EMBL/GenBank/DDBJ databases">
        <title>A chromosome-level genome assembly of beet webworm, Loxostege sticticalis.</title>
        <authorList>
            <person name="Zhang Y."/>
        </authorList>
    </citation>
    <scope>NUCLEOTIDE SEQUENCE [LARGE SCALE GENOMIC DNA]</scope>
    <source>
        <strain evidence="6">AQ026</strain>
        <tissue evidence="6">Whole body</tissue>
    </source>
</reference>
<dbReference type="PANTHER" id="PTHR10380:SF173">
    <property type="entry name" value="CUTICULAR PROTEIN 47EF, ISOFORM C-RELATED"/>
    <property type="match status" value="1"/>
</dbReference>
<name>A0ABR3I7I9_LOXSC</name>
<feature type="compositionally biased region" description="Low complexity" evidence="4">
    <location>
        <begin position="282"/>
        <end position="294"/>
    </location>
</feature>
<gene>
    <name evidence="6" type="ORF">ABMA27_015379</name>
</gene>
<dbReference type="InterPro" id="IPR031311">
    <property type="entry name" value="CHIT_BIND_RR_consensus"/>
</dbReference>
<feature type="compositionally biased region" description="Basic and acidic residues" evidence="4">
    <location>
        <begin position="176"/>
        <end position="191"/>
    </location>
</feature>